<proteinExistence type="predicted"/>
<name>A0A2A4JIX6_HELVI</name>
<dbReference type="PANTHER" id="PTHR43243:SF17">
    <property type="entry name" value="CATIONIC AMINO ACID TRANSPORTER-RELATED"/>
    <property type="match status" value="1"/>
</dbReference>
<feature type="domain" description="Cationic amino acid transporter C-terminal" evidence="3">
    <location>
        <begin position="237"/>
        <end position="287"/>
    </location>
</feature>
<evidence type="ECO:0000313" key="4">
    <source>
        <dbReference type="EMBL" id="PCG71769.1"/>
    </source>
</evidence>
<feature type="compositionally biased region" description="Pro residues" evidence="1">
    <location>
        <begin position="293"/>
        <end position="317"/>
    </location>
</feature>
<feature type="transmembrane region" description="Helical" evidence="2">
    <location>
        <begin position="234"/>
        <end position="256"/>
    </location>
</feature>
<feature type="region of interest" description="Disordered" evidence="1">
    <location>
        <begin position="291"/>
        <end position="335"/>
    </location>
</feature>
<dbReference type="STRING" id="7102.A0A2A4JIX6"/>
<dbReference type="Pfam" id="PF13906">
    <property type="entry name" value="AA_permease_C"/>
    <property type="match status" value="1"/>
</dbReference>
<sequence>MPPSQRVMVRRVTRSSPDSDDTLPGDESEEYRDDTFLVSSNNENNYYPVGAGSRAAITACSRFFAALSRQLQSMSYLCPGLFPWVDCGPATDHSGMFVIKSVGIMYLLIIIFDCSRVWKPWYLDLYQPVGAGSSGSNTACSRFFAALSRQLQSMSYLCPGLFPWVDCGPATDHSGMFVIKSVGIMYLLIIIFDLFAAYGSPGTSTFTNVSMILLMLAIFGILLIISRKPQNRVALIYTTPGLPFVPTIAIIVNIYLILNLSILTLVRFTLWMILGMFMYFKYGIKNSTLETNPPGPPPETPPPPNPLDRTTIPPPSPHTSRHTGDRNIFEGDGNEGLYGNMEYNHSLLTWHESNLQPVSSRGSTPSSSNTYNPTTYRQVETRYDVRTNTTTTHTSSISRPPWANPEALFGNWDDDN</sequence>
<comment type="caution">
    <text evidence="4">The sequence shown here is derived from an EMBL/GenBank/DDBJ whole genome shotgun (WGS) entry which is preliminary data.</text>
</comment>
<evidence type="ECO:0000259" key="3">
    <source>
        <dbReference type="Pfam" id="PF13906"/>
    </source>
</evidence>
<gene>
    <name evidence="4" type="ORF">B5V51_1532</name>
</gene>
<protein>
    <recommendedName>
        <fullName evidence="3">Cationic amino acid transporter C-terminal domain-containing protein</fullName>
    </recommendedName>
</protein>
<feature type="region of interest" description="Disordered" evidence="1">
    <location>
        <begin position="389"/>
        <end position="416"/>
    </location>
</feature>
<keyword evidence="2" id="KW-0812">Transmembrane</keyword>
<dbReference type="GO" id="GO:0005886">
    <property type="term" value="C:plasma membrane"/>
    <property type="evidence" value="ECO:0007669"/>
    <property type="project" value="TreeGrafter"/>
</dbReference>
<keyword evidence="2" id="KW-0472">Membrane</keyword>
<accession>A0A2A4JIX6</accession>
<feature type="transmembrane region" description="Helical" evidence="2">
    <location>
        <begin position="177"/>
        <end position="199"/>
    </location>
</feature>
<feature type="region of interest" description="Disordered" evidence="1">
    <location>
        <begin position="356"/>
        <end position="375"/>
    </location>
</feature>
<dbReference type="EMBL" id="NWSH01001308">
    <property type="protein sequence ID" value="PCG71769.1"/>
    <property type="molecule type" value="Genomic_DNA"/>
</dbReference>
<dbReference type="PANTHER" id="PTHR43243">
    <property type="entry name" value="INNER MEMBRANE TRANSPORTER YGJI-RELATED"/>
    <property type="match status" value="1"/>
</dbReference>
<dbReference type="InterPro" id="IPR029485">
    <property type="entry name" value="CAT_C"/>
</dbReference>
<feature type="compositionally biased region" description="Low complexity" evidence="1">
    <location>
        <begin position="389"/>
        <end position="399"/>
    </location>
</feature>
<feature type="transmembrane region" description="Helical" evidence="2">
    <location>
        <begin position="262"/>
        <end position="280"/>
    </location>
</feature>
<feature type="transmembrane region" description="Helical" evidence="2">
    <location>
        <begin position="205"/>
        <end position="225"/>
    </location>
</feature>
<feature type="compositionally biased region" description="Acidic residues" evidence="1">
    <location>
        <begin position="18"/>
        <end position="29"/>
    </location>
</feature>
<evidence type="ECO:0000256" key="1">
    <source>
        <dbReference type="SAM" id="MobiDB-lite"/>
    </source>
</evidence>
<evidence type="ECO:0000256" key="2">
    <source>
        <dbReference type="SAM" id="Phobius"/>
    </source>
</evidence>
<dbReference type="AlphaFoldDB" id="A0A2A4JIX6"/>
<feature type="compositionally biased region" description="Low complexity" evidence="1">
    <location>
        <begin position="359"/>
        <end position="375"/>
    </location>
</feature>
<keyword evidence="2" id="KW-1133">Transmembrane helix</keyword>
<dbReference type="GO" id="GO:0015171">
    <property type="term" value="F:amino acid transmembrane transporter activity"/>
    <property type="evidence" value="ECO:0007669"/>
    <property type="project" value="TreeGrafter"/>
</dbReference>
<reference evidence="4" key="1">
    <citation type="submission" date="2017-09" db="EMBL/GenBank/DDBJ databases">
        <title>Contemporary evolution of a Lepidopteran species, Heliothis virescens, in response to modern agricultural practices.</title>
        <authorList>
            <person name="Fritz M.L."/>
            <person name="Deyonke A.M."/>
            <person name="Papanicolaou A."/>
            <person name="Micinski S."/>
            <person name="Westbrook J."/>
            <person name="Gould F."/>
        </authorList>
    </citation>
    <scope>NUCLEOTIDE SEQUENCE [LARGE SCALE GENOMIC DNA]</scope>
    <source>
        <strain evidence="4">HvINT-</strain>
        <tissue evidence="4">Whole body</tissue>
    </source>
</reference>
<organism evidence="4">
    <name type="scientific">Heliothis virescens</name>
    <name type="common">Tobacco budworm moth</name>
    <dbReference type="NCBI Taxonomy" id="7102"/>
    <lineage>
        <taxon>Eukaryota</taxon>
        <taxon>Metazoa</taxon>
        <taxon>Ecdysozoa</taxon>
        <taxon>Arthropoda</taxon>
        <taxon>Hexapoda</taxon>
        <taxon>Insecta</taxon>
        <taxon>Pterygota</taxon>
        <taxon>Neoptera</taxon>
        <taxon>Endopterygota</taxon>
        <taxon>Lepidoptera</taxon>
        <taxon>Glossata</taxon>
        <taxon>Ditrysia</taxon>
        <taxon>Noctuoidea</taxon>
        <taxon>Noctuidae</taxon>
        <taxon>Heliothinae</taxon>
        <taxon>Heliothis</taxon>
    </lineage>
</organism>
<feature type="region of interest" description="Disordered" evidence="1">
    <location>
        <begin position="1"/>
        <end position="29"/>
    </location>
</feature>